<dbReference type="PANTHER" id="PTHR21294">
    <property type="entry name" value="ELECTRON TRANSFER FLAVOPROTEIN BETA-SUBUNIT"/>
    <property type="match status" value="1"/>
</dbReference>
<dbReference type="InterPro" id="IPR014730">
    <property type="entry name" value="ETF_a/b_N"/>
</dbReference>
<dbReference type="SMART" id="SM00893">
    <property type="entry name" value="ETF"/>
    <property type="match status" value="1"/>
</dbReference>
<sequence>MTTATSSSPSAPTASIAVCLKWTAARDDAGADPDDDRFAGVSAADRAALEVALRLGERWGVPVTALAAGPAGAERTLRDAIAAGADRAVRLDMDADADSRDVAFELAQATAPTGGPCADLVLCGDYSLDRGSGSVPAFIAHHRSAAQALGLVSVDTDGPAADGVVRAVRRLDGGRRELLEVPVPGVLSVEGSVASLRRAPLRRALASRTAPIEVIRTPPAHHRGAPAIVTPYRPRARVMAAPAGDDVLARLRRLTDAGAAPARGETVELAPADAARRIVEALRDWGYLADHDR</sequence>
<dbReference type="AlphaFoldDB" id="A0A6J6C416"/>
<feature type="domain" description="Electron transfer flavoprotein alpha/beta-subunit N-terminal" evidence="1">
    <location>
        <begin position="30"/>
        <end position="217"/>
    </location>
</feature>
<dbReference type="EMBL" id="CAEZSR010000014">
    <property type="protein sequence ID" value="CAB4545807.1"/>
    <property type="molecule type" value="Genomic_DNA"/>
</dbReference>
<evidence type="ECO:0000259" key="1">
    <source>
        <dbReference type="SMART" id="SM00893"/>
    </source>
</evidence>
<dbReference type="Pfam" id="PF01012">
    <property type="entry name" value="ETF"/>
    <property type="match status" value="1"/>
</dbReference>
<dbReference type="PANTHER" id="PTHR21294:SF17">
    <property type="entry name" value="PROTEIN FIXA"/>
    <property type="match status" value="1"/>
</dbReference>
<organism evidence="2">
    <name type="scientific">freshwater metagenome</name>
    <dbReference type="NCBI Taxonomy" id="449393"/>
    <lineage>
        <taxon>unclassified sequences</taxon>
        <taxon>metagenomes</taxon>
        <taxon>ecological metagenomes</taxon>
    </lineage>
</organism>
<gene>
    <name evidence="2" type="ORF">UFOPK1493_00668</name>
</gene>
<dbReference type="SUPFAM" id="SSF52402">
    <property type="entry name" value="Adenine nucleotide alpha hydrolases-like"/>
    <property type="match status" value="1"/>
</dbReference>
<evidence type="ECO:0000313" key="2">
    <source>
        <dbReference type="EMBL" id="CAB4545807.1"/>
    </source>
</evidence>
<dbReference type="InterPro" id="IPR012255">
    <property type="entry name" value="ETF_b"/>
</dbReference>
<accession>A0A6J6C416</accession>
<dbReference type="InterPro" id="IPR030982">
    <property type="entry name" value="Mft_EtfB"/>
</dbReference>
<dbReference type="InterPro" id="IPR014729">
    <property type="entry name" value="Rossmann-like_a/b/a_fold"/>
</dbReference>
<name>A0A6J6C416_9ZZZZ</name>
<protein>
    <submittedName>
        <fullName evidence="2">Unannotated protein</fullName>
    </submittedName>
</protein>
<dbReference type="Gene3D" id="3.40.50.620">
    <property type="entry name" value="HUPs"/>
    <property type="match status" value="1"/>
</dbReference>
<reference evidence="2" key="1">
    <citation type="submission" date="2020-05" db="EMBL/GenBank/DDBJ databases">
        <authorList>
            <person name="Chiriac C."/>
            <person name="Salcher M."/>
            <person name="Ghai R."/>
            <person name="Kavagutti S V."/>
        </authorList>
    </citation>
    <scope>NUCLEOTIDE SEQUENCE</scope>
</reference>
<dbReference type="GO" id="GO:0009055">
    <property type="term" value="F:electron transfer activity"/>
    <property type="evidence" value="ECO:0007669"/>
    <property type="project" value="InterPro"/>
</dbReference>
<proteinExistence type="predicted"/>
<dbReference type="NCBIfam" id="TIGR04503">
    <property type="entry name" value="mft_etfB"/>
    <property type="match status" value="1"/>
</dbReference>